<dbReference type="Pfam" id="PF04592">
    <property type="entry name" value="SelP_N"/>
    <property type="match status" value="1"/>
</dbReference>
<evidence type="ECO:0000313" key="8">
    <source>
        <dbReference type="EMBL" id="KAK7933423.1"/>
    </source>
</evidence>
<keyword evidence="4" id="KW-0712">Selenocysteine</keyword>
<evidence type="ECO:0000313" key="9">
    <source>
        <dbReference type="Proteomes" id="UP001460270"/>
    </source>
</evidence>
<dbReference type="PANTHER" id="PTHR10105:SF3">
    <property type="entry name" value="SELENOPROTEIN P"/>
    <property type="match status" value="1"/>
</dbReference>
<dbReference type="GO" id="GO:0008430">
    <property type="term" value="F:selenium binding"/>
    <property type="evidence" value="ECO:0007669"/>
    <property type="project" value="InterPro"/>
</dbReference>
<evidence type="ECO:0000259" key="7">
    <source>
        <dbReference type="Pfam" id="PF04592"/>
    </source>
</evidence>
<dbReference type="InterPro" id="IPR037941">
    <property type="entry name" value="SeP"/>
</dbReference>
<dbReference type="GO" id="GO:0001887">
    <property type="term" value="P:selenium compound metabolic process"/>
    <property type="evidence" value="ECO:0007669"/>
    <property type="project" value="TreeGrafter"/>
</dbReference>
<dbReference type="Proteomes" id="UP001460270">
    <property type="component" value="Unassembled WGS sequence"/>
</dbReference>
<sequence length="285" mass="31811">MESLRQKLENQGLQNVVYMVINHQGAQAQRLHPLLAEKLSANITLYKQPEDQPDVWQILKGEKDDFLIYDRCGRLTNHISLPYSIIGQGHVEKAIRDTYCTRICGDCTHESSDVPEACRERPTETQPDTEAVPAADPQPGHDGHHHGHHHGHIMDTITGIITGIITPALLLRWVAMTAMSNTMATSTKLASRARMILTLARCSRWHRYRWSLRSCKNPELQKRPNVSPSTADSGQPALTTRLLLKPADADTDGGCLARWVPEASSSQWAYDTVRTPCRPPDSDTG</sequence>
<feature type="domain" description="Selenoprotein P N-terminal" evidence="7">
    <location>
        <begin position="1"/>
        <end position="152"/>
    </location>
</feature>
<name>A0AAW0PRY8_9GOBI</name>
<dbReference type="EMBL" id="JBBPFD010000003">
    <property type="protein sequence ID" value="KAK7933423.1"/>
    <property type="molecule type" value="Genomic_DNA"/>
</dbReference>
<keyword evidence="9" id="KW-1185">Reference proteome</keyword>
<feature type="region of interest" description="Disordered" evidence="6">
    <location>
        <begin position="111"/>
        <end position="151"/>
    </location>
</feature>
<keyword evidence="5" id="KW-0325">Glycoprotein</keyword>
<protein>
    <recommendedName>
        <fullName evidence="7">Selenoprotein P N-terminal domain-containing protein</fullName>
    </recommendedName>
</protein>
<keyword evidence="3" id="KW-0732">Signal</keyword>
<evidence type="ECO:0000256" key="3">
    <source>
        <dbReference type="ARBA" id="ARBA00022729"/>
    </source>
</evidence>
<reference evidence="9" key="1">
    <citation type="submission" date="2024-04" db="EMBL/GenBank/DDBJ databases">
        <title>Salinicola lusitanus LLJ914,a marine bacterium isolated from the Okinawa Trough.</title>
        <authorList>
            <person name="Li J."/>
        </authorList>
    </citation>
    <scope>NUCLEOTIDE SEQUENCE [LARGE SCALE GENOMIC DNA]</scope>
</reference>
<evidence type="ECO:0000256" key="6">
    <source>
        <dbReference type="SAM" id="MobiDB-lite"/>
    </source>
</evidence>
<organism evidence="8 9">
    <name type="scientific">Mugilogobius chulae</name>
    <name type="common">yellowstripe goby</name>
    <dbReference type="NCBI Taxonomy" id="88201"/>
    <lineage>
        <taxon>Eukaryota</taxon>
        <taxon>Metazoa</taxon>
        <taxon>Chordata</taxon>
        <taxon>Craniata</taxon>
        <taxon>Vertebrata</taxon>
        <taxon>Euteleostomi</taxon>
        <taxon>Actinopterygii</taxon>
        <taxon>Neopterygii</taxon>
        <taxon>Teleostei</taxon>
        <taxon>Neoteleostei</taxon>
        <taxon>Acanthomorphata</taxon>
        <taxon>Gobiaria</taxon>
        <taxon>Gobiiformes</taxon>
        <taxon>Gobioidei</taxon>
        <taxon>Gobiidae</taxon>
        <taxon>Gobionellinae</taxon>
        <taxon>Mugilogobius</taxon>
    </lineage>
</organism>
<keyword evidence="2" id="KW-0964">Secreted</keyword>
<dbReference type="PANTHER" id="PTHR10105">
    <property type="entry name" value="SELENOPROTEIN P"/>
    <property type="match status" value="1"/>
</dbReference>
<evidence type="ECO:0000256" key="5">
    <source>
        <dbReference type="ARBA" id="ARBA00023180"/>
    </source>
</evidence>
<feature type="compositionally biased region" description="Basic and acidic residues" evidence="6">
    <location>
        <begin position="111"/>
        <end position="123"/>
    </location>
</feature>
<comment type="caution">
    <text evidence="8">The sequence shown here is derived from an EMBL/GenBank/DDBJ whole genome shotgun (WGS) entry which is preliminary data.</text>
</comment>
<accession>A0AAW0PRY8</accession>
<dbReference type="GO" id="GO:0005576">
    <property type="term" value="C:extracellular region"/>
    <property type="evidence" value="ECO:0007669"/>
    <property type="project" value="UniProtKB-SubCell"/>
</dbReference>
<gene>
    <name evidence="8" type="ORF">WMY93_004319</name>
</gene>
<dbReference type="InterPro" id="IPR007671">
    <property type="entry name" value="Selenoprotein-P_N"/>
</dbReference>
<comment type="subcellular location">
    <subcellularLocation>
        <location evidence="1">Secreted</location>
    </subcellularLocation>
</comment>
<evidence type="ECO:0000256" key="1">
    <source>
        <dbReference type="ARBA" id="ARBA00004613"/>
    </source>
</evidence>
<dbReference type="AlphaFoldDB" id="A0AAW0PRY8"/>
<proteinExistence type="predicted"/>
<evidence type="ECO:0000256" key="4">
    <source>
        <dbReference type="ARBA" id="ARBA00022933"/>
    </source>
</evidence>
<evidence type="ECO:0000256" key="2">
    <source>
        <dbReference type="ARBA" id="ARBA00022525"/>
    </source>
</evidence>